<dbReference type="AlphaFoldDB" id="A0A0U2MU82"/>
<gene>
    <name evidence="1" type="ORF">ATZ35_00120</name>
</gene>
<keyword evidence="2" id="KW-1185">Reference proteome</keyword>
<dbReference type="KEGG" id="erx:ATZ35_00120"/>
<dbReference type="EMBL" id="CP013655">
    <property type="protein sequence ID" value="ALS35619.1"/>
    <property type="molecule type" value="Genomic_DNA"/>
</dbReference>
<evidence type="ECO:0000313" key="2">
    <source>
        <dbReference type="Proteomes" id="UP000067523"/>
    </source>
</evidence>
<reference evidence="2" key="1">
    <citation type="submission" date="2015-12" db="EMBL/GenBank/DDBJ databases">
        <authorList>
            <person name="Lauer A."/>
            <person name="Humrighouse B."/>
            <person name="Loparev V."/>
            <person name="Shewmaker P.L."/>
            <person name="Whitney A.M."/>
            <person name="McLaughlin R.W."/>
        </authorList>
    </citation>
    <scope>NUCLEOTIDE SEQUENCE [LARGE SCALE GENOMIC DNA]</scope>
    <source>
        <strain evidence="2">LMG 26678</strain>
    </source>
</reference>
<accession>A0A0U2MU82</accession>
<dbReference type="Proteomes" id="UP000067523">
    <property type="component" value="Chromosome"/>
</dbReference>
<sequence>MWQFIKDNLFMIKRAGLLYNMKPRNTFLLTLILGATGIPRILNRNFISGGILLFVFIVTSDWDNDILIWIGVFDAVTSLFYREPEPKKQTVEDRHKVTRAAVTKDVSKEKSNETQKERIKIRADQENTIKVGNKICHFCGAPMPSNESVCSYCRMESTQ</sequence>
<name>A0A0U2MU82_9ENTE</name>
<evidence type="ECO:0000313" key="1">
    <source>
        <dbReference type="EMBL" id="ALS35619.1"/>
    </source>
</evidence>
<protein>
    <submittedName>
        <fullName evidence="1">Uncharacterized protein</fullName>
    </submittedName>
</protein>
<organism evidence="1 2">
    <name type="scientific">Enterococcus rotai</name>
    <dbReference type="NCBI Taxonomy" id="118060"/>
    <lineage>
        <taxon>Bacteria</taxon>
        <taxon>Bacillati</taxon>
        <taxon>Bacillota</taxon>
        <taxon>Bacilli</taxon>
        <taxon>Lactobacillales</taxon>
        <taxon>Enterococcaceae</taxon>
        <taxon>Enterococcus</taxon>
    </lineage>
</organism>
<proteinExistence type="predicted"/>
<dbReference type="STRING" id="118060.ATZ35_00120"/>
<dbReference type="RefSeq" id="WP_208928261.1">
    <property type="nucleotide sequence ID" value="NZ_CP013655.1"/>
</dbReference>